<gene>
    <name evidence="3" type="ORF">HMPREF9498_00938</name>
</gene>
<dbReference type="HOGENOM" id="CLU_2584259_0_0_9"/>
<protein>
    <recommendedName>
        <fullName evidence="5">Lipoprotein</fullName>
    </recommendedName>
</protein>
<dbReference type="EMBL" id="AEBR01000025">
    <property type="protein sequence ID" value="EFM83480.1"/>
    <property type="molecule type" value="Genomic_DNA"/>
</dbReference>
<evidence type="ECO:0008006" key="5">
    <source>
        <dbReference type="Google" id="ProtNLM"/>
    </source>
</evidence>
<dbReference type="RefSeq" id="WP_002358134.1">
    <property type="nucleotide sequence ID" value="NZ_GL454430.1"/>
</dbReference>
<reference evidence="3 4" key="1">
    <citation type="submission" date="2010-07" db="EMBL/GenBank/DDBJ databases">
        <authorList>
            <person name="Sid Ahmed O."/>
        </authorList>
    </citation>
    <scope>NUCLEOTIDE SEQUENCE [LARGE SCALE GENOMIC DNA]</scope>
    <source>
        <strain evidence="3 4">TX4248</strain>
    </source>
</reference>
<evidence type="ECO:0000313" key="4">
    <source>
        <dbReference type="Proteomes" id="UP000004846"/>
    </source>
</evidence>
<proteinExistence type="predicted"/>
<evidence type="ECO:0000256" key="2">
    <source>
        <dbReference type="SAM" id="SignalP"/>
    </source>
</evidence>
<accession>A0A125W822</accession>
<dbReference type="Proteomes" id="UP000004846">
    <property type="component" value="Unassembled WGS sequence"/>
</dbReference>
<evidence type="ECO:0000313" key="3">
    <source>
        <dbReference type="EMBL" id="EFM83480.1"/>
    </source>
</evidence>
<evidence type="ECO:0000256" key="1">
    <source>
        <dbReference type="SAM" id="MobiDB-lite"/>
    </source>
</evidence>
<organism evidence="3 4">
    <name type="scientific">Enterococcus faecalis TX4248</name>
    <dbReference type="NCBI Taxonomy" id="749495"/>
    <lineage>
        <taxon>Bacteria</taxon>
        <taxon>Bacillati</taxon>
        <taxon>Bacillota</taxon>
        <taxon>Bacilli</taxon>
        <taxon>Lactobacillales</taxon>
        <taxon>Enterococcaceae</taxon>
        <taxon>Enterococcus</taxon>
    </lineage>
</organism>
<dbReference type="AlphaFoldDB" id="A0A125W822"/>
<dbReference type="GeneID" id="60893483"/>
<feature type="chain" id="PRO_5038631079" description="Lipoprotein" evidence="2">
    <location>
        <begin position="29"/>
        <end position="80"/>
    </location>
</feature>
<sequence>MKTKIGKTVILSAFLFTSFLLLSGCTSAGEEMEKTIDRQKEKVDKTVDKQKHKNENSMESYDEKVDRSLDSQEDKIDTTE</sequence>
<feature type="signal peptide" evidence="2">
    <location>
        <begin position="1"/>
        <end position="28"/>
    </location>
</feature>
<comment type="caution">
    <text evidence="3">The sequence shown here is derived from an EMBL/GenBank/DDBJ whole genome shotgun (WGS) entry which is preliminary data.</text>
</comment>
<keyword evidence="2" id="KW-0732">Signal</keyword>
<dbReference type="PROSITE" id="PS51257">
    <property type="entry name" value="PROKAR_LIPOPROTEIN"/>
    <property type="match status" value="1"/>
</dbReference>
<feature type="region of interest" description="Disordered" evidence="1">
    <location>
        <begin position="36"/>
        <end position="80"/>
    </location>
</feature>
<name>A0A125W822_ENTFL</name>